<dbReference type="EMBL" id="BMHI01000001">
    <property type="protein sequence ID" value="GGB16344.1"/>
    <property type="molecule type" value="Genomic_DNA"/>
</dbReference>
<accession>A0A916WP20</accession>
<organism evidence="2 3">
    <name type="scientific">Flexivirga endophytica</name>
    <dbReference type="NCBI Taxonomy" id="1849103"/>
    <lineage>
        <taxon>Bacteria</taxon>
        <taxon>Bacillati</taxon>
        <taxon>Actinomycetota</taxon>
        <taxon>Actinomycetes</taxon>
        <taxon>Micrococcales</taxon>
        <taxon>Dermacoccaceae</taxon>
        <taxon>Flexivirga</taxon>
    </lineage>
</organism>
<keyword evidence="3" id="KW-1185">Reference proteome</keyword>
<dbReference type="Pfam" id="PF07883">
    <property type="entry name" value="Cupin_2"/>
    <property type="match status" value="1"/>
</dbReference>
<evidence type="ECO:0000259" key="1">
    <source>
        <dbReference type="Pfam" id="PF07883"/>
    </source>
</evidence>
<dbReference type="InterPro" id="IPR013096">
    <property type="entry name" value="Cupin_2"/>
</dbReference>
<evidence type="ECO:0000313" key="3">
    <source>
        <dbReference type="Proteomes" id="UP000636793"/>
    </source>
</evidence>
<protein>
    <recommendedName>
        <fullName evidence="1">Cupin type-2 domain-containing protein</fullName>
    </recommendedName>
</protein>
<feature type="domain" description="Cupin type-2" evidence="1">
    <location>
        <begin position="35"/>
        <end position="90"/>
    </location>
</feature>
<evidence type="ECO:0000313" key="2">
    <source>
        <dbReference type="EMBL" id="GGB16344.1"/>
    </source>
</evidence>
<dbReference type="InterPro" id="IPR014710">
    <property type="entry name" value="RmlC-like_jellyroll"/>
</dbReference>
<dbReference type="RefSeq" id="WP_188835161.1">
    <property type="nucleotide sequence ID" value="NZ_BMHI01000001.1"/>
</dbReference>
<dbReference type="Proteomes" id="UP000636793">
    <property type="component" value="Unassembled WGS sequence"/>
</dbReference>
<reference evidence="2" key="2">
    <citation type="submission" date="2020-09" db="EMBL/GenBank/DDBJ databases">
        <authorList>
            <person name="Sun Q."/>
            <person name="Zhou Y."/>
        </authorList>
    </citation>
    <scope>NUCLEOTIDE SEQUENCE</scope>
    <source>
        <strain evidence="2">CGMCC 1.15085</strain>
    </source>
</reference>
<dbReference type="SUPFAM" id="SSF51182">
    <property type="entry name" value="RmlC-like cupins"/>
    <property type="match status" value="1"/>
</dbReference>
<comment type="caution">
    <text evidence="2">The sequence shown here is derived from an EMBL/GenBank/DDBJ whole genome shotgun (WGS) entry which is preliminary data.</text>
</comment>
<reference evidence="2" key="1">
    <citation type="journal article" date="2014" name="Int. J. Syst. Evol. Microbiol.">
        <title>Complete genome sequence of Corynebacterium casei LMG S-19264T (=DSM 44701T), isolated from a smear-ripened cheese.</title>
        <authorList>
            <consortium name="US DOE Joint Genome Institute (JGI-PGF)"/>
            <person name="Walter F."/>
            <person name="Albersmeier A."/>
            <person name="Kalinowski J."/>
            <person name="Ruckert C."/>
        </authorList>
    </citation>
    <scope>NUCLEOTIDE SEQUENCE</scope>
    <source>
        <strain evidence="2">CGMCC 1.15085</strain>
    </source>
</reference>
<proteinExistence type="predicted"/>
<gene>
    <name evidence="2" type="ORF">GCM10011492_02590</name>
</gene>
<sequence length="123" mass="12733">MQIVRAAQRRTITTPNATMITLASPTLGGAGSSLWLVEMPPDIRGPEHSFAGEVLWSITAGSARVLVDGVEYPLEAGDTVVVPSGQLRQFTAGATGFSGVVTVRDGEVTRGDGESAGVPPWVA</sequence>
<dbReference type="InterPro" id="IPR011051">
    <property type="entry name" value="RmlC_Cupin_sf"/>
</dbReference>
<dbReference type="AlphaFoldDB" id="A0A916WP20"/>
<name>A0A916WP20_9MICO</name>
<dbReference type="Gene3D" id="2.60.120.10">
    <property type="entry name" value="Jelly Rolls"/>
    <property type="match status" value="1"/>
</dbReference>